<dbReference type="Proteomes" id="UP001596915">
    <property type="component" value="Unassembled WGS sequence"/>
</dbReference>
<dbReference type="EMBL" id="JBHTGL010000008">
    <property type="protein sequence ID" value="MFD0622554.1"/>
    <property type="molecule type" value="Genomic_DNA"/>
</dbReference>
<proteinExistence type="predicted"/>
<protein>
    <submittedName>
        <fullName evidence="1">Uncharacterized protein</fullName>
    </submittedName>
</protein>
<gene>
    <name evidence="1" type="ORF">ACFQ2K_06640</name>
</gene>
<sequence length="273" mass="29672">MVDKEVPVAQEKPEIEAEDAEAIAVSDSALRDFTIELNRLHIAFGAPSYAAIVKASVRPKLTKAGINEALSGKRLPTFDSLMEFVRVVSSPLPPPVDAPAPRCQPTLAEAWKARWEVAKFAQRRAQAPWRRLRNTVRETLDEAYREAQTVRAAAHKEAARLLADARHTADVVWKTKPDGTAKNTDAAAEDSVAASTISPDLRVALLKGTPFWLAVPKTTDLFPEDGGANPIAVLAPGTWYLGIEGNEAASELVVQTKDGRRGLIRDLARIEIG</sequence>
<evidence type="ECO:0000313" key="1">
    <source>
        <dbReference type="EMBL" id="MFD0622554.1"/>
    </source>
</evidence>
<accession>A0ABW2WMF2</accession>
<name>A0ABW2WMF2_9ACTN</name>
<evidence type="ECO:0000313" key="2">
    <source>
        <dbReference type="Proteomes" id="UP001596915"/>
    </source>
</evidence>
<keyword evidence="2" id="KW-1185">Reference proteome</keyword>
<comment type="caution">
    <text evidence="1">The sequence shown here is derived from an EMBL/GenBank/DDBJ whole genome shotgun (WGS) entry which is preliminary data.</text>
</comment>
<organism evidence="1 2">
    <name type="scientific">Streptomyces sanglieri</name>
    <dbReference type="NCBI Taxonomy" id="193460"/>
    <lineage>
        <taxon>Bacteria</taxon>
        <taxon>Bacillati</taxon>
        <taxon>Actinomycetota</taxon>
        <taxon>Actinomycetes</taxon>
        <taxon>Kitasatosporales</taxon>
        <taxon>Streptomycetaceae</taxon>
        <taxon>Streptomyces</taxon>
    </lineage>
</organism>
<reference evidence="2" key="1">
    <citation type="journal article" date="2019" name="Int. J. Syst. Evol. Microbiol.">
        <title>The Global Catalogue of Microorganisms (GCM) 10K type strain sequencing project: providing services to taxonomists for standard genome sequencing and annotation.</title>
        <authorList>
            <consortium name="The Broad Institute Genomics Platform"/>
            <consortium name="The Broad Institute Genome Sequencing Center for Infectious Disease"/>
            <person name="Wu L."/>
            <person name="Ma J."/>
        </authorList>
    </citation>
    <scope>NUCLEOTIDE SEQUENCE [LARGE SCALE GENOMIC DNA]</scope>
    <source>
        <strain evidence="2">JCM 12607</strain>
    </source>
</reference>